<dbReference type="AlphaFoldDB" id="A0A1H3ENS3"/>
<dbReference type="Proteomes" id="UP000199118">
    <property type="component" value="Unassembled WGS sequence"/>
</dbReference>
<dbReference type="Gene3D" id="3.30.1330.110">
    <property type="entry name" value="BB2672"/>
    <property type="match status" value="1"/>
</dbReference>
<dbReference type="InterPro" id="IPR035936">
    <property type="entry name" value="BB2672"/>
</dbReference>
<dbReference type="STRING" id="356660.SAMN05444336_110118"/>
<keyword evidence="2" id="KW-1185">Reference proteome</keyword>
<dbReference type="OrthoDB" id="9803312at2"/>
<accession>A0A1H3ENS3</accession>
<organism evidence="1 2">
    <name type="scientific">Albimonas donghaensis</name>
    <dbReference type="NCBI Taxonomy" id="356660"/>
    <lineage>
        <taxon>Bacteria</taxon>
        <taxon>Pseudomonadati</taxon>
        <taxon>Pseudomonadota</taxon>
        <taxon>Alphaproteobacteria</taxon>
        <taxon>Rhodobacterales</taxon>
        <taxon>Paracoccaceae</taxon>
        <taxon>Albimonas</taxon>
    </lineage>
</organism>
<evidence type="ECO:0000313" key="1">
    <source>
        <dbReference type="EMBL" id="SDX80396.1"/>
    </source>
</evidence>
<dbReference type="InterPro" id="IPR009569">
    <property type="entry name" value="AA_synth_put"/>
</dbReference>
<dbReference type="EMBL" id="FNMZ01000010">
    <property type="protein sequence ID" value="SDX80396.1"/>
    <property type="molecule type" value="Genomic_DNA"/>
</dbReference>
<name>A0A1H3ENS3_9RHOB</name>
<dbReference type="SUPFAM" id="SSF160519">
    <property type="entry name" value="BB2672-like"/>
    <property type="match status" value="1"/>
</dbReference>
<gene>
    <name evidence="1" type="ORF">SAMN05444336_110118</name>
</gene>
<proteinExistence type="predicted"/>
<reference evidence="1 2" key="1">
    <citation type="submission" date="2016-10" db="EMBL/GenBank/DDBJ databases">
        <authorList>
            <person name="de Groot N.N."/>
        </authorList>
    </citation>
    <scope>NUCLEOTIDE SEQUENCE [LARGE SCALE GENOMIC DNA]</scope>
    <source>
        <strain evidence="1 2">DSM 17890</strain>
    </source>
</reference>
<dbReference type="RefSeq" id="WP_092684814.1">
    <property type="nucleotide sequence ID" value="NZ_FNMZ01000010.1"/>
</dbReference>
<dbReference type="Pfam" id="PF06684">
    <property type="entry name" value="AA_synth"/>
    <property type="match status" value="1"/>
</dbReference>
<evidence type="ECO:0000313" key="2">
    <source>
        <dbReference type="Proteomes" id="UP000199118"/>
    </source>
</evidence>
<sequence>MPASPLVRKTLLIRETVTSDAFGEPCAPITRIAALAVVANPLAGRFHADLTPLFEIGAALGERLAAEAAAALPGPAISYGKAALVGVNGDLEHGGACIHPRLGAPMRAAVGGGAALIPSNAKLAALGAPIDIPLGHKDDAWSFPHFDTLTVMVADAPRPDEIVVCVAYADGPRPHPRVGAGPVAG</sequence>
<protein>
    <submittedName>
        <fullName evidence="1">Amino acid synthesis</fullName>
    </submittedName>
</protein>